<comment type="caution">
    <text evidence="2">The sequence shown here is derived from an EMBL/GenBank/DDBJ whole genome shotgun (WGS) entry which is preliminary data.</text>
</comment>
<dbReference type="Pfam" id="PF04102">
    <property type="entry name" value="SlyX"/>
    <property type="match status" value="1"/>
</dbReference>
<dbReference type="PANTHER" id="PTHR36508:SF1">
    <property type="entry name" value="PROTEIN SLYX"/>
    <property type="match status" value="1"/>
</dbReference>
<gene>
    <name evidence="2" type="ORF">DI556_07695</name>
</gene>
<protein>
    <submittedName>
        <fullName evidence="2">SlyX protein</fullName>
    </submittedName>
</protein>
<accession>A0A2W5ND41</accession>
<name>A0A2W5ND41_RHOSU</name>
<keyword evidence="1" id="KW-0175">Coiled coil</keyword>
<sequence length="74" mass="7875">MPGDAAPGDRLTALETALAHAERRVEELNEVVTAQADAIDLMRGQLRVLARRLAAAEAALPGDAPEADQPPPHW</sequence>
<reference evidence="2 3" key="1">
    <citation type="submission" date="2017-08" db="EMBL/GenBank/DDBJ databases">
        <title>Infants hospitalized years apart are colonized by the same room-sourced microbial strains.</title>
        <authorList>
            <person name="Brooks B."/>
            <person name="Olm M.R."/>
            <person name="Firek B.A."/>
            <person name="Baker R."/>
            <person name="Thomas B.C."/>
            <person name="Morowitz M.J."/>
            <person name="Banfield J.F."/>
        </authorList>
    </citation>
    <scope>NUCLEOTIDE SEQUENCE [LARGE SCALE GENOMIC DNA]</scope>
    <source>
        <strain evidence="2">S2_005_002_R2_34</strain>
    </source>
</reference>
<feature type="coiled-coil region" evidence="1">
    <location>
        <begin position="11"/>
        <end position="38"/>
    </location>
</feature>
<dbReference type="PANTHER" id="PTHR36508">
    <property type="entry name" value="PROTEIN SLYX"/>
    <property type="match status" value="1"/>
</dbReference>
<dbReference type="Proteomes" id="UP000249185">
    <property type="component" value="Unassembled WGS sequence"/>
</dbReference>
<proteinExistence type="predicted"/>
<evidence type="ECO:0000313" key="3">
    <source>
        <dbReference type="Proteomes" id="UP000249185"/>
    </source>
</evidence>
<evidence type="ECO:0000256" key="1">
    <source>
        <dbReference type="SAM" id="Coils"/>
    </source>
</evidence>
<dbReference type="InterPro" id="IPR007236">
    <property type="entry name" value="SlyX"/>
</dbReference>
<organism evidence="2 3">
    <name type="scientific">Rhodovulum sulfidophilum</name>
    <name type="common">Rhodobacter sulfidophilus</name>
    <dbReference type="NCBI Taxonomy" id="35806"/>
    <lineage>
        <taxon>Bacteria</taxon>
        <taxon>Pseudomonadati</taxon>
        <taxon>Pseudomonadota</taxon>
        <taxon>Alphaproteobacteria</taxon>
        <taxon>Rhodobacterales</taxon>
        <taxon>Paracoccaceae</taxon>
        <taxon>Rhodovulum</taxon>
    </lineage>
</organism>
<evidence type="ECO:0000313" key="2">
    <source>
        <dbReference type="EMBL" id="PZQ50428.1"/>
    </source>
</evidence>
<dbReference type="EMBL" id="QFPW01000004">
    <property type="protein sequence ID" value="PZQ50428.1"/>
    <property type="molecule type" value="Genomic_DNA"/>
</dbReference>
<dbReference type="AlphaFoldDB" id="A0A2W5ND41"/>